<dbReference type="RefSeq" id="WP_094206227.1">
    <property type="nucleotide sequence ID" value="NZ_NDYC01000038.1"/>
</dbReference>
<dbReference type="EMBL" id="NDYC01000038">
    <property type="protein sequence ID" value="OXZ26705.1"/>
    <property type="molecule type" value="Genomic_DNA"/>
</dbReference>
<name>A0A233V2S1_FINMA</name>
<organism evidence="2 3">
    <name type="scientific">Finegoldia magna</name>
    <name type="common">Peptostreptococcus magnus</name>
    <dbReference type="NCBI Taxonomy" id="1260"/>
    <lineage>
        <taxon>Bacteria</taxon>
        <taxon>Bacillati</taxon>
        <taxon>Bacillota</taxon>
        <taxon>Tissierellia</taxon>
        <taxon>Tissierellales</taxon>
        <taxon>Peptoniphilaceae</taxon>
        <taxon>Finegoldia</taxon>
    </lineage>
</organism>
<sequence>MEKIIGILGGSGQIGKRCIDILKQKNYSILATYNQNYVPDDKNCRYMKLEVSDIDALREFIKKCDIILNCAGASFINGENIARIASDFGVPYIDPSGESFLEDRLEDIKNKNLFILSAGYFPGLTGLMLKYVAEHFEVPLMIEGFNISNEVPSYSAIEDFILTNLSGFGKSLSSYIDGEVINNNCYKTEEYKNKKYKMYNYLTNEILRVAKKYNLKQANWYNCSFSSEILIKMQMIVQKMQQNIYIDNKKDIDEILNYFKKEVGIGKTYSYLNICGRGRINGRTSLVEISIDSSSSSEMSAIVLGYTAMSILENTFKNGIYYAMDIIKIDRIIQDIDSLNINYSINEKFEGENYYESEL</sequence>
<dbReference type="AlphaFoldDB" id="A0A233V2S1"/>
<evidence type="ECO:0000259" key="1">
    <source>
        <dbReference type="Pfam" id="PF01370"/>
    </source>
</evidence>
<dbReference type="InterPro" id="IPR036291">
    <property type="entry name" value="NAD(P)-bd_dom_sf"/>
</dbReference>
<reference evidence="3" key="1">
    <citation type="submission" date="2017-04" db="EMBL/GenBank/DDBJ databases">
        <title>Finegoldia magna isolated from orthopedic joint implant-associated infections.</title>
        <authorList>
            <person name="Bjorklund S."/>
            <person name="Bruggemann H."/>
            <person name="Jensen A."/>
            <person name="Hellmark B."/>
            <person name="Soderquist B."/>
        </authorList>
    </citation>
    <scope>NUCLEOTIDE SEQUENCE [LARGE SCALE GENOMIC DNA]</scope>
    <source>
        <strain evidence="3">CCUG 54800</strain>
    </source>
</reference>
<protein>
    <submittedName>
        <fullName evidence="2">Semialdehyde dehydrogenase</fullName>
    </submittedName>
</protein>
<evidence type="ECO:0000313" key="2">
    <source>
        <dbReference type="EMBL" id="OXZ26705.1"/>
    </source>
</evidence>
<feature type="domain" description="NAD-dependent epimerase/dehydratase" evidence="1">
    <location>
        <begin position="7"/>
        <end position="77"/>
    </location>
</feature>
<evidence type="ECO:0000313" key="3">
    <source>
        <dbReference type="Proteomes" id="UP000215413"/>
    </source>
</evidence>
<dbReference type="Gene3D" id="3.40.50.720">
    <property type="entry name" value="NAD(P)-binding Rossmann-like Domain"/>
    <property type="match status" value="1"/>
</dbReference>
<dbReference type="SUPFAM" id="SSF51735">
    <property type="entry name" value="NAD(P)-binding Rossmann-fold domains"/>
    <property type="match status" value="1"/>
</dbReference>
<proteinExistence type="predicted"/>
<comment type="caution">
    <text evidence="2">The sequence shown here is derived from an EMBL/GenBank/DDBJ whole genome shotgun (WGS) entry which is preliminary data.</text>
</comment>
<dbReference type="Pfam" id="PF01370">
    <property type="entry name" value="Epimerase"/>
    <property type="match status" value="1"/>
</dbReference>
<accession>A0A233V2S1</accession>
<dbReference type="InterPro" id="IPR001509">
    <property type="entry name" value="Epimerase_deHydtase"/>
</dbReference>
<dbReference type="Proteomes" id="UP000215413">
    <property type="component" value="Unassembled WGS sequence"/>
</dbReference>
<gene>
    <name evidence="2" type="ORF">B9N49_07760</name>
</gene>